<evidence type="ECO:0000313" key="2">
    <source>
        <dbReference type="EMBL" id="GBM92681.1"/>
    </source>
</evidence>
<accession>A0A4Y2JQK9</accession>
<feature type="region of interest" description="Disordered" evidence="1">
    <location>
        <begin position="122"/>
        <end position="146"/>
    </location>
</feature>
<reference evidence="2 3" key="1">
    <citation type="journal article" date="2019" name="Sci. Rep.">
        <title>Orb-weaving spider Araneus ventricosus genome elucidates the spidroin gene catalogue.</title>
        <authorList>
            <person name="Kono N."/>
            <person name="Nakamura H."/>
            <person name="Ohtoshi R."/>
            <person name="Moran D.A.P."/>
            <person name="Shinohara A."/>
            <person name="Yoshida Y."/>
            <person name="Fujiwara M."/>
            <person name="Mori M."/>
            <person name="Tomita M."/>
            <person name="Arakawa K."/>
        </authorList>
    </citation>
    <scope>NUCLEOTIDE SEQUENCE [LARGE SCALE GENOMIC DNA]</scope>
</reference>
<keyword evidence="3" id="KW-1185">Reference proteome</keyword>
<comment type="caution">
    <text evidence="2">The sequence shown here is derived from an EMBL/GenBank/DDBJ whole genome shotgun (WGS) entry which is preliminary data.</text>
</comment>
<protein>
    <submittedName>
        <fullName evidence="2">Uncharacterized protein</fullName>
    </submittedName>
</protein>
<proteinExistence type="predicted"/>
<dbReference type="AlphaFoldDB" id="A0A4Y2JQK9"/>
<dbReference type="EMBL" id="BGPR01003811">
    <property type="protein sequence ID" value="GBM92681.1"/>
    <property type="molecule type" value="Genomic_DNA"/>
</dbReference>
<name>A0A4Y2JQK9_ARAVE</name>
<gene>
    <name evidence="2" type="ORF">AVEN_39956_1</name>
</gene>
<sequence length="146" mass="16487">MIPFFFFNGDLFLFNANSLKVGHSRQLHAPQIHPLPVTRLTSCYSVQAPPPPGWISAFTDRQRPLQMAWRDGNWTKLIWTFTTRLRHSISINHRVGLHPFKSIDISGSIHGCSKEHYRLLGSSPTPSQPHTGEFSLFGESTIPSPP</sequence>
<dbReference type="Proteomes" id="UP000499080">
    <property type="component" value="Unassembled WGS sequence"/>
</dbReference>
<evidence type="ECO:0000313" key="3">
    <source>
        <dbReference type="Proteomes" id="UP000499080"/>
    </source>
</evidence>
<evidence type="ECO:0000256" key="1">
    <source>
        <dbReference type="SAM" id="MobiDB-lite"/>
    </source>
</evidence>
<organism evidence="2 3">
    <name type="scientific">Araneus ventricosus</name>
    <name type="common">Orbweaver spider</name>
    <name type="synonym">Epeira ventricosa</name>
    <dbReference type="NCBI Taxonomy" id="182803"/>
    <lineage>
        <taxon>Eukaryota</taxon>
        <taxon>Metazoa</taxon>
        <taxon>Ecdysozoa</taxon>
        <taxon>Arthropoda</taxon>
        <taxon>Chelicerata</taxon>
        <taxon>Arachnida</taxon>
        <taxon>Araneae</taxon>
        <taxon>Araneomorphae</taxon>
        <taxon>Entelegynae</taxon>
        <taxon>Araneoidea</taxon>
        <taxon>Araneidae</taxon>
        <taxon>Araneus</taxon>
    </lineage>
</organism>